<dbReference type="GO" id="GO:0000155">
    <property type="term" value="F:phosphorelay sensor kinase activity"/>
    <property type="evidence" value="ECO:0007669"/>
    <property type="project" value="InterPro"/>
</dbReference>
<feature type="domain" description="Histidine kinase" evidence="13">
    <location>
        <begin position="403"/>
        <end position="622"/>
    </location>
</feature>
<dbReference type="InterPro" id="IPR050351">
    <property type="entry name" value="BphY/WalK/GraS-like"/>
</dbReference>
<evidence type="ECO:0000313" key="16">
    <source>
        <dbReference type="EMBL" id="QDT08587.1"/>
    </source>
</evidence>
<evidence type="ECO:0000256" key="1">
    <source>
        <dbReference type="ARBA" id="ARBA00000085"/>
    </source>
</evidence>
<keyword evidence="9" id="KW-0067">ATP-binding</keyword>
<dbReference type="PROSITE" id="PS50109">
    <property type="entry name" value="HIS_KIN"/>
    <property type="match status" value="1"/>
</dbReference>
<keyword evidence="12" id="KW-1133">Transmembrane helix</keyword>
<dbReference type="SMART" id="SM00388">
    <property type="entry name" value="HisKA"/>
    <property type="match status" value="1"/>
</dbReference>
<feature type="transmembrane region" description="Helical" evidence="12">
    <location>
        <begin position="6"/>
        <end position="29"/>
    </location>
</feature>
<dbReference type="SUPFAM" id="SSF55785">
    <property type="entry name" value="PYP-like sensor domain (PAS domain)"/>
    <property type="match status" value="1"/>
</dbReference>
<dbReference type="EC" id="2.7.13.3" evidence="3"/>
<evidence type="ECO:0000256" key="10">
    <source>
        <dbReference type="ARBA" id="ARBA00023012"/>
    </source>
</evidence>
<dbReference type="Pfam" id="PF00512">
    <property type="entry name" value="HisKA"/>
    <property type="match status" value="1"/>
</dbReference>
<dbReference type="GO" id="GO:0006355">
    <property type="term" value="P:regulation of DNA-templated transcription"/>
    <property type="evidence" value="ECO:0007669"/>
    <property type="project" value="InterPro"/>
</dbReference>
<dbReference type="SUPFAM" id="SSF47384">
    <property type="entry name" value="Homodimeric domain of signal transducing histidine kinase"/>
    <property type="match status" value="1"/>
</dbReference>
<dbReference type="CDD" id="cd00130">
    <property type="entry name" value="PAS"/>
    <property type="match status" value="1"/>
</dbReference>
<dbReference type="GO" id="GO:0005886">
    <property type="term" value="C:plasma membrane"/>
    <property type="evidence" value="ECO:0007669"/>
    <property type="project" value="UniProtKB-SubCell"/>
</dbReference>
<reference evidence="16 17" key="1">
    <citation type="submission" date="2019-02" db="EMBL/GenBank/DDBJ databases">
        <title>Deep-cultivation of Planctomycetes and their phenomic and genomic characterization uncovers novel biology.</title>
        <authorList>
            <person name="Wiegand S."/>
            <person name="Jogler M."/>
            <person name="Boedeker C."/>
            <person name="Pinto D."/>
            <person name="Vollmers J."/>
            <person name="Rivas-Marin E."/>
            <person name="Kohn T."/>
            <person name="Peeters S.H."/>
            <person name="Heuer A."/>
            <person name="Rast P."/>
            <person name="Oberbeckmann S."/>
            <person name="Bunk B."/>
            <person name="Jeske O."/>
            <person name="Meyerdierks A."/>
            <person name="Storesund J.E."/>
            <person name="Kallscheuer N."/>
            <person name="Luecker S."/>
            <person name="Lage O.M."/>
            <person name="Pohl T."/>
            <person name="Merkel B.J."/>
            <person name="Hornburger P."/>
            <person name="Mueller R.-W."/>
            <person name="Bruemmer F."/>
            <person name="Labrenz M."/>
            <person name="Spormann A.M."/>
            <person name="Op den Camp H."/>
            <person name="Overmann J."/>
            <person name="Amann R."/>
            <person name="Jetten M.S.M."/>
            <person name="Mascher T."/>
            <person name="Medema M.H."/>
            <person name="Devos D.P."/>
            <person name="Kaster A.-K."/>
            <person name="Ovreas L."/>
            <person name="Rohde M."/>
            <person name="Galperin M.Y."/>
            <person name="Jogler C."/>
        </authorList>
    </citation>
    <scope>NUCLEOTIDE SEQUENCE [LARGE SCALE GENOMIC DNA]</scope>
    <source>
        <strain evidence="16 17">K23_9</strain>
    </source>
</reference>
<dbReference type="FunFam" id="3.30.565.10:FF:000023">
    <property type="entry name" value="PAS domain-containing sensor histidine kinase"/>
    <property type="match status" value="1"/>
</dbReference>
<dbReference type="Gene3D" id="3.30.565.10">
    <property type="entry name" value="Histidine kinase-like ATPase, C-terminal domain"/>
    <property type="match status" value="1"/>
</dbReference>
<dbReference type="InterPro" id="IPR035965">
    <property type="entry name" value="PAS-like_dom_sf"/>
</dbReference>
<evidence type="ECO:0000256" key="6">
    <source>
        <dbReference type="ARBA" id="ARBA00022679"/>
    </source>
</evidence>
<keyword evidence="8 16" id="KW-0418">Kinase</keyword>
<dbReference type="RefSeq" id="WP_145416108.1">
    <property type="nucleotide sequence ID" value="NZ_CP036526.1"/>
</dbReference>
<sequence length="623" mass="69203">MWSSSLFWKLFFIYVGLNLTLAIAFLFAATSFQRGEINRQVEQRLLDTAIVLRSHVGELVEQTLADKDVYAAENPDGDVSSETAEIISEKQQELQRLIGQLSKETKLRTTVIDDNGIVLAESERNPARMLDHSNRPELIEAQKAGRGTAVRKSPTLGIDMFYLALAIKKTGESQLSPPSRQAYIRVAMRLDLIDQRVTAMRRFLWLLALVFGSIATLLAYAMVGRVINPLTQLTQRAQSLAMGVDQDTAGIMASGEVSSLSASLDQMQSELAKRFGQLRENNERMSTVLGSVQEGIIAVDANENIVLANDASKRLLSFTTDDEVGRPLLEAVRSRRLRDVIQQCMQKSETVQTELQSVGEMRRDLAITATQLPGDPVPGVVLVLHDVTELRRWENLRQEFVANVSHELKTPLASIKAYAETLRLGAIHDPENNERFVLRIEDQAERLNQLILDMLQIARVESGEKAFEITSVSIAKVVDACVHEFQRAASRKNIDLVVKPAEDGETIVQAEEDGLRTILDNLVGNAIKYTPERGTVTVQWRQQGSTASLEVQDTGIGIPEDHWTRVFERFYRVDKARSRELGGTGLGLSIVKHLCQAFGGSVDLTNTRGGGSTFRVNLPAKQQ</sequence>
<keyword evidence="4" id="KW-1003">Cell membrane</keyword>
<dbReference type="SMART" id="SM00387">
    <property type="entry name" value="HATPase_c"/>
    <property type="match status" value="1"/>
</dbReference>
<feature type="transmembrane region" description="Helical" evidence="12">
    <location>
        <begin position="203"/>
        <end position="223"/>
    </location>
</feature>
<keyword evidence="17" id="KW-1185">Reference proteome</keyword>
<keyword evidence="7" id="KW-0547">Nucleotide-binding</keyword>
<dbReference type="OrthoDB" id="9813151at2"/>
<dbReference type="InterPro" id="IPR003594">
    <property type="entry name" value="HATPase_dom"/>
</dbReference>
<keyword evidence="10" id="KW-0902">Two-component regulatory system</keyword>
<dbReference type="GO" id="GO:0004721">
    <property type="term" value="F:phosphoprotein phosphatase activity"/>
    <property type="evidence" value="ECO:0007669"/>
    <property type="project" value="TreeGrafter"/>
</dbReference>
<dbReference type="InterPro" id="IPR036097">
    <property type="entry name" value="HisK_dim/P_sf"/>
</dbReference>
<dbReference type="Pfam" id="PF02518">
    <property type="entry name" value="HATPase_c"/>
    <property type="match status" value="1"/>
</dbReference>
<comment type="catalytic activity">
    <reaction evidence="1">
        <text>ATP + protein L-histidine = ADP + protein N-phospho-L-histidine.</text>
        <dbReference type="EC" id="2.7.13.3"/>
    </reaction>
</comment>
<evidence type="ECO:0000256" key="12">
    <source>
        <dbReference type="SAM" id="Phobius"/>
    </source>
</evidence>
<evidence type="ECO:0000256" key="11">
    <source>
        <dbReference type="ARBA" id="ARBA00023136"/>
    </source>
</evidence>
<dbReference type="InterPro" id="IPR003660">
    <property type="entry name" value="HAMP_dom"/>
</dbReference>
<evidence type="ECO:0000259" key="13">
    <source>
        <dbReference type="PROSITE" id="PS50109"/>
    </source>
</evidence>
<dbReference type="SMART" id="SM00091">
    <property type="entry name" value="PAS"/>
    <property type="match status" value="1"/>
</dbReference>
<dbReference type="Gene3D" id="6.10.340.10">
    <property type="match status" value="1"/>
</dbReference>
<evidence type="ECO:0000256" key="2">
    <source>
        <dbReference type="ARBA" id="ARBA00004236"/>
    </source>
</evidence>
<dbReference type="Gene3D" id="1.10.287.130">
    <property type="match status" value="1"/>
</dbReference>
<dbReference type="InterPro" id="IPR036890">
    <property type="entry name" value="HATPase_C_sf"/>
</dbReference>
<gene>
    <name evidence="16" type="primary">yycG_1</name>
    <name evidence="16" type="ORF">K239x_05270</name>
</gene>
<dbReference type="InterPro" id="IPR005467">
    <property type="entry name" value="His_kinase_dom"/>
</dbReference>
<dbReference type="Proteomes" id="UP000319817">
    <property type="component" value="Chromosome"/>
</dbReference>
<organism evidence="16 17">
    <name type="scientific">Stieleria marina</name>
    <dbReference type="NCBI Taxonomy" id="1930275"/>
    <lineage>
        <taxon>Bacteria</taxon>
        <taxon>Pseudomonadati</taxon>
        <taxon>Planctomycetota</taxon>
        <taxon>Planctomycetia</taxon>
        <taxon>Pirellulales</taxon>
        <taxon>Pirellulaceae</taxon>
        <taxon>Stieleria</taxon>
    </lineage>
</organism>
<dbReference type="CDD" id="cd00075">
    <property type="entry name" value="HATPase"/>
    <property type="match status" value="1"/>
</dbReference>
<dbReference type="GO" id="GO:0005524">
    <property type="term" value="F:ATP binding"/>
    <property type="evidence" value="ECO:0007669"/>
    <property type="project" value="UniProtKB-KW"/>
</dbReference>
<dbReference type="PROSITE" id="PS50112">
    <property type="entry name" value="PAS"/>
    <property type="match status" value="1"/>
</dbReference>
<dbReference type="Pfam" id="PF00989">
    <property type="entry name" value="PAS"/>
    <property type="match status" value="1"/>
</dbReference>
<keyword evidence="5" id="KW-0597">Phosphoprotein</keyword>
<evidence type="ECO:0000256" key="3">
    <source>
        <dbReference type="ARBA" id="ARBA00012438"/>
    </source>
</evidence>
<evidence type="ECO:0000256" key="7">
    <source>
        <dbReference type="ARBA" id="ARBA00022741"/>
    </source>
</evidence>
<dbReference type="FunFam" id="1.10.287.130:FF:000008">
    <property type="entry name" value="Two-component sensor histidine kinase"/>
    <property type="match status" value="1"/>
</dbReference>
<evidence type="ECO:0000259" key="15">
    <source>
        <dbReference type="PROSITE" id="PS50885"/>
    </source>
</evidence>
<evidence type="ECO:0000256" key="4">
    <source>
        <dbReference type="ARBA" id="ARBA00022475"/>
    </source>
</evidence>
<feature type="domain" description="PAS" evidence="14">
    <location>
        <begin position="281"/>
        <end position="329"/>
    </location>
</feature>
<dbReference type="SUPFAM" id="SSF55874">
    <property type="entry name" value="ATPase domain of HSP90 chaperone/DNA topoisomerase II/histidine kinase"/>
    <property type="match status" value="1"/>
</dbReference>
<dbReference type="InterPro" id="IPR003661">
    <property type="entry name" value="HisK_dim/P_dom"/>
</dbReference>
<name>A0A517NN77_9BACT</name>
<comment type="subcellular location">
    <subcellularLocation>
        <location evidence="2">Cell membrane</location>
    </subcellularLocation>
</comment>
<protein>
    <recommendedName>
        <fullName evidence="3">histidine kinase</fullName>
        <ecNumber evidence="3">2.7.13.3</ecNumber>
    </recommendedName>
</protein>
<dbReference type="AlphaFoldDB" id="A0A517NN77"/>
<keyword evidence="6 16" id="KW-0808">Transferase</keyword>
<dbReference type="InterPro" id="IPR004358">
    <property type="entry name" value="Sig_transdc_His_kin-like_C"/>
</dbReference>
<evidence type="ECO:0000256" key="9">
    <source>
        <dbReference type="ARBA" id="ARBA00022840"/>
    </source>
</evidence>
<keyword evidence="11 12" id="KW-0472">Membrane</keyword>
<proteinExistence type="predicted"/>
<dbReference type="NCBIfam" id="TIGR00229">
    <property type="entry name" value="sensory_box"/>
    <property type="match status" value="1"/>
</dbReference>
<dbReference type="Gene3D" id="3.30.450.20">
    <property type="entry name" value="PAS domain"/>
    <property type="match status" value="1"/>
</dbReference>
<evidence type="ECO:0000256" key="8">
    <source>
        <dbReference type="ARBA" id="ARBA00022777"/>
    </source>
</evidence>
<dbReference type="PANTHER" id="PTHR45453:SF1">
    <property type="entry name" value="PHOSPHATE REGULON SENSOR PROTEIN PHOR"/>
    <property type="match status" value="1"/>
</dbReference>
<dbReference type="InterPro" id="IPR013767">
    <property type="entry name" value="PAS_fold"/>
</dbReference>
<dbReference type="InterPro" id="IPR000014">
    <property type="entry name" value="PAS"/>
</dbReference>
<keyword evidence="12" id="KW-0812">Transmembrane</keyword>
<evidence type="ECO:0000313" key="17">
    <source>
        <dbReference type="Proteomes" id="UP000319817"/>
    </source>
</evidence>
<dbReference type="PANTHER" id="PTHR45453">
    <property type="entry name" value="PHOSPHATE REGULON SENSOR PROTEIN PHOR"/>
    <property type="match status" value="1"/>
</dbReference>
<dbReference type="GO" id="GO:0016036">
    <property type="term" value="P:cellular response to phosphate starvation"/>
    <property type="evidence" value="ECO:0007669"/>
    <property type="project" value="TreeGrafter"/>
</dbReference>
<dbReference type="EMBL" id="CP036526">
    <property type="protein sequence ID" value="QDT08587.1"/>
    <property type="molecule type" value="Genomic_DNA"/>
</dbReference>
<dbReference type="CDD" id="cd00082">
    <property type="entry name" value="HisKA"/>
    <property type="match status" value="1"/>
</dbReference>
<accession>A0A517NN77</accession>
<feature type="domain" description="HAMP" evidence="15">
    <location>
        <begin position="224"/>
        <end position="276"/>
    </location>
</feature>
<evidence type="ECO:0000259" key="14">
    <source>
        <dbReference type="PROSITE" id="PS50112"/>
    </source>
</evidence>
<dbReference type="PROSITE" id="PS50885">
    <property type="entry name" value="HAMP"/>
    <property type="match status" value="1"/>
</dbReference>
<evidence type="ECO:0000256" key="5">
    <source>
        <dbReference type="ARBA" id="ARBA00022553"/>
    </source>
</evidence>
<dbReference type="PRINTS" id="PR00344">
    <property type="entry name" value="BCTRLSENSOR"/>
</dbReference>